<dbReference type="EMBL" id="WCSB01000022">
    <property type="protein sequence ID" value="KAB4449268.1"/>
    <property type="molecule type" value="Genomic_DNA"/>
</dbReference>
<evidence type="ECO:0000313" key="1">
    <source>
        <dbReference type="EMBL" id="KAB4449268.1"/>
    </source>
</evidence>
<evidence type="ECO:0000313" key="2">
    <source>
        <dbReference type="Proteomes" id="UP000460317"/>
    </source>
</evidence>
<comment type="caution">
    <text evidence="1">The sequence shown here is derived from an EMBL/GenBank/DDBJ whole genome shotgun (WGS) entry which is preliminary data.</text>
</comment>
<protein>
    <submittedName>
        <fullName evidence="1">6-bladed beta-propeller</fullName>
    </submittedName>
</protein>
<reference evidence="1 2" key="1">
    <citation type="journal article" date="2019" name="Nat. Med.">
        <title>A library of human gut bacterial isolates paired with longitudinal multiomics data enables mechanistic microbiome research.</title>
        <authorList>
            <person name="Poyet M."/>
            <person name="Groussin M."/>
            <person name="Gibbons S.M."/>
            <person name="Avila-Pacheco J."/>
            <person name="Jiang X."/>
            <person name="Kearney S.M."/>
            <person name="Perrotta A.R."/>
            <person name="Berdy B."/>
            <person name="Zhao S."/>
            <person name="Lieberman T.D."/>
            <person name="Swanson P.K."/>
            <person name="Smith M."/>
            <person name="Roesemann S."/>
            <person name="Alexander J.E."/>
            <person name="Rich S.A."/>
            <person name="Livny J."/>
            <person name="Vlamakis H."/>
            <person name="Clish C."/>
            <person name="Bullock K."/>
            <person name="Deik A."/>
            <person name="Scott J."/>
            <person name="Pierce K.A."/>
            <person name="Xavier R.J."/>
            <person name="Alm E.J."/>
        </authorList>
    </citation>
    <scope>NUCLEOTIDE SEQUENCE [LARGE SCALE GENOMIC DNA]</scope>
    <source>
        <strain evidence="1 2">BIOML-A165</strain>
    </source>
</reference>
<accession>A0A7J5JDM1</accession>
<dbReference type="RefSeq" id="WP_048693339.1">
    <property type="nucleotide sequence ID" value="NZ_CAXTGU010000012.1"/>
</dbReference>
<dbReference type="AlphaFoldDB" id="A0A7J5JDM1"/>
<proteinExistence type="predicted"/>
<sequence length="390" mass="44970">MNKIIILLLLMIICACSSNKQKIIDGIEKIPIEVRNASSDASVFLEKIEITPLETKDSSLIGKFKKVMYDQTMDIYAIYDKDQVVSTFSGTGKFISNSINRQGQGPEEYSMAVDIKFNPFLKGIDLLDPYGVIYTYSLDFKLLSKRKIKSKFALNSLMALSLDKYVFTNPFIWTDEEVLFANLKTQQITNVGYSGTISVENTMDKEKFYTIGEKFYFVPNGVNYYFYQIDDKAMELTPIMYLDFGDSMIEEDDLPGCATAKKYKSDKEMMELTEETAGRADFLRSSNYVIPLIKFFNDDYVYVVFVQNRDTGGNFIFNRKKKEGFLLRDKKPFIMKFCFGIVDNILMAICHPDEVAMYTDPKFMSSEDILKMTQLKEDDNPVILKYYLKK</sequence>
<organism evidence="1 2">
    <name type="scientific">Bacteroides thetaiotaomicron</name>
    <dbReference type="NCBI Taxonomy" id="818"/>
    <lineage>
        <taxon>Bacteria</taxon>
        <taxon>Pseudomonadati</taxon>
        <taxon>Bacteroidota</taxon>
        <taxon>Bacteroidia</taxon>
        <taxon>Bacteroidales</taxon>
        <taxon>Bacteroidaceae</taxon>
        <taxon>Bacteroides</taxon>
    </lineage>
</organism>
<name>A0A7J5JDM1_BACT4</name>
<dbReference type="Pfam" id="PF17170">
    <property type="entry name" value="DUF5128"/>
    <property type="match status" value="1"/>
</dbReference>
<gene>
    <name evidence="1" type="ORF">GAN93_19695</name>
</gene>
<dbReference type="PROSITE" id="PS51257">
    <property type="entry name" value="PROKAR_LIPOPROTEIN"/>
    <property type="match status" value="1"/>
</dbReference>
<dbReference type="Proteomes" id="UP000460317">
    <property type="component" value="Unassembled WGS sequence"/>
</dbReference>